<keyword evidence="2" id="KW-1185">Reference proteome</keyword>
<accession>A0A8S1KBV1</accession>
<evidence type="ECO:0000313" key="2">
    <source>
        <dbReference type="Proteomes" id="UP000688137"/>
    </source>
</evidence>
<gene>
    <name evidence="1" type="ORF">PPRIM_AZ9-3.1.T0170403</name>
</gene>
<proteinExistence type="predicted"/>
<dbReference type="EMBL" id="CAJJDM010000012">
    <property type="protein sequence ID" value="CAD8051125.1"/>
    <property type="molecule type" value="Genomic_DNA"/>
</dbReference>
<organism evidence="1 2">
    <name type="scientific">Paramecium primaurelia</name>
    <dbReference type="NCBI Taxonomy" id="5886"/>
    <lineage>
        <taxon>Eukaryota</taxon>
        <taxon>Sar</taxon>
        <taxon>Alveolata</taxon>
        <taxon>Ciliophora</taxon>
        <taxon>Intramacronucleata</taxon>
        <taxon>Oligohymenophorea</taxon>
        <taxon>Peniculida</taxon>
        <taxon>Parameciidae</taxon>
        <taxon>Paramecium</taxon>
    </lineage>
</organism>
<evidence type="ECO:0000313" key="1">
    <source>
        <dbReference type="EMBL" id="CAD8051125.1"/>
    </source>
</evidence>
<protein>
    <submittedName>
        <fullName evidence="1">Uncharacterized protein</fullName>
    </submittedName>
</protein>
<reference evidence="1" key="1">
    <citation type="submission" date="2021-01" db="EMBL/GenBank/DDBJ databases">
        <authorList>
            <consortium name="Genoscope - CEA"/>
            <person name="William W."/>
        </authorList>
    </citation>
    <scope>NUCLEOTIDE SEQUENCE</scope>
</reference>
<sequence length="98" mass="11692">MSKQDYNKTNQMAIVILSNQSVSFLKEVHKLMVVQISQSVFGMQIQDQKLTPSIKTTMKFLHNLKHHQFKIILYQNLTVFQFCKYLKHHYFKLKETQS</sequence>
<comment type="caution">
    <text evidence="1">The sequence shown here is derived from an EMBL/GenBank/DDBJ whole genome shotgun (WGS) entry which is preliminary data.</text>
</comment>
<dbReference type="AlphaFoldDB" id="A0A8S1KBV1"/>
<dbReference type="Proteomes" id="UP000688137">
    <property type="component" value="Unassembled WGS sequence"/>
</dbReference>
<name>A0A8S1KBV1_PARPR</name>